<dbReference type="InParanoid" id="H2XX13"/>
<dbReference type="AlphaFoldDB" id="H2XX13"/>
<feature type="domain" description="SH2" evidence="3">
    <location>
        <begin position="127"/>
        <end position="236"/>
    </location>
</feature>
<dbReference type="EMBL" id="EAAA01001385">
    <property type="status" value="NOT_ANNOTATED_CDS"/>
    <property type="molecule type" value="Genomic_DNA"/>
</dbReference>
<protein>
    <recommendedName>
        <fullName evidence="3">SH2 domain-containing protein</fullName>
    </recommendedName>
</protein>
<dbReference type="Gene3D" id="3.30.505.10">
    <property type="entry name" value="SH2 domain"/>
    <property type="match status" value="1"/>
</dbReference>
<reference evidence="5" key="1">
    <citation type="journal article" date="2002" name="Science">
        <title>The draft genome of Ciona intestinalis: insights into chordate and vertebrate origins.</title>
        <authorList>
            <person name="Dehal P."/>
            <person name="Satou Y."/>
            <person name="Campbell R.K."/>
            <person name="Chapman J."/>
            <person name="Degnan B."/>
            <person name="De Tomaso A."/>
            <person name="Davidson B."/>
            <person name="Di Gregorio A."/>
            <person name="Gelpke M."/>
            <person name="Goodstein D.M."/>
            <person name="Harafuji N."/>
            <person name="Hastings K.E."/>
            <person name="Ho I."/>
            <person name="Hotta K."/>
            <person name="Huang W."/>
            <person name="Kawashima T."/>
            <person name="Lemaire P."/>
            <person name="Martinez D."/>
            <person name="Meinertzhagen I.A."/>
            <person name="Necula S."/>
            <person name="Nonaka M."/>
            <person name="Putnam N."/>
            <person name="Rash S."/>
            <person name="Saiga H."/>
            <person name="Satake M."/>
            <person name="Terry A."/>
            <person name="Yamada L."/>
            <person name="Wang H.G."/>
            <person name="Awazu S."/>
            <person name="Azumi K."/>
            <person name="Boore J."/>
            <person name="Branno M."/>
            <person name="Chin-Bow S."/>
            <person name="DeSantis R."/>
            <person name="Doyle S."/>
            <person name="Francino P."/>
            <person name="Keys D.N."/>
            <person name="Haga S."/>
            <person name="Hayashi H."/>
            <person name="Hino K."/>
            <person name="Imai K.S."/>
            <person name="Inaba K."/>
            <person name="Kano S."/>
            <person name="Kobayashi K."/>
            <person name="Kobayashi M."/>
            <person name="Lee B.I."/>
            <person name="Makabe K.W."/>
            <person name="Manohar C."/>
            <person name="Matassi G."/>
            <person name="Medina M."/>
            <person name="Mochizuki Y."/>
            <person name="Mount S."/>
            <person name="Morishita T."/>
            <person name="Miura S."/>
            <person name="Nakayama A."/>
            <person name="Nishizaka S."/>
            <person name="Nomoto H."/>
            <person name="Ohta F."/>
            <person name="Oishi K."/>
            <person name="Rigoutsos I."/>
            <person name="Sano M."/>
            <person name="Sasaki A."/>
            <person name="Sasakura Y."/>
            <person name="Shoguchi E."/>
            <person name="Shin-i T."/>
            <person name="Spagnuolo A."/>
            <person name="Stainier D."/>
            <person name="Suzuki M.M."/>
            <person name="Tassy O."/>
            <person name="Takatori N."/>
            <person name="Tokuoka M."/>
            <person name="Yagi K."/>
            <person name="Yoshizaki F."/>
            <person name="Wada S."/>
            <person name="Zhang C."/>
            <person name="Hyatt P.D."/>
            <person name="Larimer F."/>
            <person name="Detter C."/>
            <person name="Doggett N."/>
            <person name="Glavina T."/>
            <person name="Hawkins T."/>
            <person name="Richardson P."/>
            <person name="Lucas S."/>
            <person name="Kohara Y."/>
            <person name="Levine M."/>
            <person name="Satoh N."/>
            <person name="Rokhsar D.S."/>
        </authorList>
    </citation>
    <scope>NUCLEOTIDE SEQUENCE [LARGE SCALE GENOMIC DNA]</scope>
</reference>
<dbReference type="PANTHER" id="PTHR10155">
    <property type="entry name" value="PHOSPHATIDYLINOSITOL 3-KINASE REGULATORY SUBUNIT"/>
    <property type="match status" value="1"/>
</dbReference>
<keyword evidence="5" id="KW-1185">Reference proteome</keyword>
<dbReference type="OMA" id="ISERSFM"/>
<reference evidence="4" key="2">
    <citation type="journal article" date="2008" name="Genome Biol.">
        <title>Improved genome assembly and evidence-based global gene model set for the chordate Ciona intestinalis: new insight into intron and operon populations.</title>
        <authorList>
            <person name="Satou Y."/>
            <person name="Mineta K."/>
            <person name="Ogasawara M."/>
            <person name="Sasakura Y."/>
            <person name="Shoguchi E."/>
            <person name="Ueno K."/>
            <person name="Yamada L."/>
            <person name="Matsumoto J."/>
            <person name="Wasserscheid J."/>
            <person name="Dewar K."/>
            <person name="Wiley G.B."/>
            <person name="Macmil S.L."/>
            <person name="Roe B.A."/>
            <person name="Zeller R.W."/>
            <person name="Hastings K.E."/>
            <person name="Lemaire P."/>
            <person name="Lindquist E."/>
            <person name="Endo T."/>
            <person name="Hotta K."/>
            <person name="Inaba K."/>
        </authorList>
    </citation>
    <scope>NUCLEOTIDE SEQUENCE [LARGE SCALE GENOMIC DNA]</scope>
    <source>
        <strain evidence="4">wild type</strain>
    </source>
</reference>
<dbReference type="CDD" id="cd00173">
    <property type="entry name" value="SH2"/>
    <property type="match status" value="1"/>
</dbReference>
<evidence type="ECO:0000256" key="2">
    <source>
        <dbReference type="PROSITE-ProRule" id="PRU00191"/>
    </source>
</evidence>
<organism evidence="4 5">
    <name type="scientific">Ciona intestinalis</name>
    <name type="common">Transparent sea squirt</name>
    <name type="synonym">Ascidia intestinalis</name>
    <dbReference type="NCBI Taxonomy" id="7719"/>
    <lineage>
        <taxon>Eukaryota</taxon>
        <taxon>Metazoa</taxon>
        <taxon>Chordata</taxon>
        <taxon>Tunicata</taxon>
        <taxon>Ascidiacea</taxon>
        <taxon>Phlebobranchia</taxon>
        <taxon>Cionidae</taxon>
        <taxon>Ciona</taxon>
    </lineage>
</organism>
<dbReference type="PROSITE" id="PS50001">
    <property type="entry name" value="SH2"/>
    <property type="match status" value="1"/>
</dbReference>
<accession>H2XX13</accession>
<evidence type="ECO:0000256" key="1">
    <source>
        <dbReference type="ARBA" id="ARBA00022999"/>
    </source>
</evidence>
<dbReference type="STRING" id="7719.ENSCINP00000034197"/>
<dbReference type="InterPro" id="IPR000980">
    <property type="entry name" value="SH2"/>
</dbReference>
<evidence type="ECO:0000313" key="5">
    <source>
        <dbReference type="Proteomes" id="UP000008144"/>
    </source>
</evidence>
<sequence length="252" mass="28567">MDNDTLTVKFYNQCDADFWNAIPGDQRYKCWGDICTTLSRQCLVNEKTKKLIYGLLSGDTSRPLGCDQDVRERSEDRKRKKISERSFMLLTARFGSTQPRKDSCYLVQQVQNLSNSIVNYDGETLSWFGGEMTMDEAEKRLEFKPDGTYLVRFSEGYAAQGGFAFSVKGVVKKKPAEGVVKKKPAEGSSSHSIYHYRILGHPETASSSNKYDAQLRLDVGGEEHELTYPNIVDFVKNRIHGHTFDGIQAEFV</sequence>
<dbReference type="HOGENOM" id="CLU_1104820_0_0_1"/>
<dbReference type="SUPFAM" id="SSF55550">
    <property type="entry name" value="SH2 domain"/>
    <property type="match status" value="1"/>
</dbReference>
<dbReference type="GO" id="GO:0035591">
    <property type="term" value="F:signaling adaptor activity"/>
    <property type="evidence" value="ECO:0000318"/>
    <property type="project" value="GO_Central"/>
</dbReference>
<reference evidence="4" key="4">
    <citation type="submission" date="2025-09" db="UniProtKB">
        <authorList>
            <consortium name="Ensembl"/>
        </authorList>
    </citation>
    <scope>IDENTIFICATION</scope>
</reference>
<dbReference type="PANTHER" id="PTHR10155:SF5">
    <property type="entry name" value="SUPPRESSOR OF CYTOKINE SIGNALING 7"/>
    <property type="match status" value="1"/>
</dbReference>
<evidence type="ECO:0000259" key="3">
    <source>
        <dbReference type="PROSITE" id="PS50001"/>
    </source>
</evidence>
<reference evidence="4" key="3">
    <citation type="submission" date="2025-08" db="UniProtKB">
        <authorList>
            <consortium name="Ensembl"/>
        </authorList>
    </citation>
    <scope>IDENTIFICATION</scope>
</reference>
<dbReference type="GeneTree" id="ENSGT00390000004154"/>
<dbReference type="InterPro" id="IPR036860">
    <property type="entry name" value="SH2_dom_sf"/>
</dbReference>
<name>H2XX13_CIOIN</name>
<dbReference type="Proteomes" id="UP000008144">
    <property type="component" value="Chromosome 2"/>
</dbReference>
<dbReference type="Ensembl" id="ENSCINT00000031461.1">
    <property type="protein sequence ID" value="ENSCINP00000034197.1"/>
    <property type="gene ID" value="ENSCING00000021424.1"/>
</dbReference>
<dbReference type="Pfam" id="PF00017">
    <property type="entry name" value="SH2"/>
    <property type="match status" value="1"/>
</dbReference>
<proteinExistence type="predicted"/>
<evidence type="ECO:0000313" key="4">
    <source>
        <dbReference type="Ensembl" id="ENSCINP00000034197.1"/>
    </source>
</evidence>
<keyword evidence="1 2" id="KW-0727">SH2 domain</keyword>
<dbReference type="GO" id="GO:0008286">
    <property type="term" value="P:insulin receptor signaling pathway"/>
    <property type="evidence" value="ECO:0000318"/>
    <property type="project" value="GO_Central"/>
</dbReference>